<name>A0A6J6TS33_9ZZZZ</name>
<dbReference type="InterPro" id="IPR001173">
    <property type="entry name" value="Glyco_trans_2-like"/>
</dbReference>
<proteinExistence type="predicted"/>
<reference evidence="3" key="1">
    <citation type="submission" date="2020-05" db="EMBL/GenBank/DDBJ databases">
        <authorList>
            <person name="Chiriac C."/>
            <person name="Salcher M."/>
            <person name="Ghai R."/>
            <person name="Kavagutti S V."/>
        </authorList>
    </citation>
    <scope>NUCLEOTIDE SEQUENCE</scope>
</reference>
<dbReference type="Pfam" id="PF00535">
    <property type="entry name" value="Glycos_transf_2"/>
    <property type="match status" value="1"/>
</dbReference>
<organism evidence="3">
    <name type="scientific">freshwater metagenome</name>
    <dbReference type="NCBI Taxonomy" id="449393"/>
    <lineage>
        <taxon>unclassified sequences</taxon>
        <taxon>metagenomes</taxon>
        <taxon>ecological metagenomes</taxon>
    </lineage>
</organism>
<dbReference type="PANTHER" id="PTHR43685">
    <property type="entry name" value="GLYCOSYLTRANSFERASE"/>
    <property type="match status" value="1"/>
</dbReference>
<dbReference type="Gene3D" id="3.90.550.10">
    <property type="entry name" value="Spore Coat Polysaccharide Biosynthesis Protein SpsA, Chain A"/>
    <property type="match status" value="1"/>
</dbReference>
<keyword evidence="1" id="KW-0472">Membrane</keyword>
<dbReference type="PANTHER" id="PTHR43685:SF2">
    <property type="entry name" value="GLYCOSYLTRANSFERASE 2-LIKE DOMAIN-CONTAINING PROTEIN"/>
    <property type="match status" value="1"/>
</dbReference>
<gene>
    <name evidence="3" type="ORF">UFOPK2852_00141</name>
</gene>
<accession>A0A6J6TS33</accession>
<protein>
    <submittedName>
        <fullName evidence="3">Unannotated protein</fullName>
    </submittedName>
</protein>
<dbReference type="EMBL" id="CAEZZJ010000006">
    <property type="protein sequence ID" value="CAB4749079.1"/>
    <property type="molecule type" value="Genomic_DNA"/>
</dbReference>
<evidence type="ECO:0000313" key="3">
    <source>
        <dbReference type="EMBL" id="CAB4749079.1"/>
    </source>
</evidence>
<dbReference type="InterPro" id="IPR029044">
    <property type="entry name" value="Nucleotide-diphossugar_trans"/>
</dbReference>
<dbReference type="AlphaFoldDB" id="A0A6J6TS33"/>
<evidence type="ECO:0000259" key="2">
    <source>
        <dbReference type="Pfam" id="PF00535"/>
    </source>
</evidence>
<feature type="domain" description="Glycosyltransferase 2-like" evidence="2">
    <location>
        <begin position="21"/>
        <end position="160"/>
    </location>
</feature>
<sequence length="337" mass="36216">MRGNATVGDMNQVSGGLTGISVVLPILNEERHLDESINAILAQKYGGEFEVILALGPSTDRTNEIAAKLAAKDARVVLVENPTGRTANGLNAAIAKSKFPVICRIDGHAQIAPTYLTDAITLLEKTGAVNVGGVMAAVGKTKFERAVATAMRSPLGVGSSRFHVGGSAGPADTVYLGTFLKSALQAVGGYDERFTRAQDWELNFRLRKNGGTIWFDPSLVVTYRPRSTLKALAKQYFQYGTWRRAVSRNHKGSVNFRYLAPPTALTINALSFILGITYSPLFLAPLAIYLGSILLGSLWIGTGLSQKLILPVVLFTMHMVWGAGYLSSPKGLMAEEE</sequence>
<keyword evidence="1" id="KW-1133">Transmembrane helix</keyword>
<feature type="transmembrane region" description="Helical" evidence="1">
    <location>
        <begin position="308"/>
        <end position="327"/>
    </location>
</feature>
<keyword evidence="1" id="KW-0812">Transmembrane</keyword>
<evidence type="ECO:0000256" key="1">
    <source>
        <dbReference type="SAM" id="Phobius"/>
    </source>
</evidence>
<dbReference type="CDD" id="cd02525">
    <property type="entry name" value="Succinoglycan_BP_ExoA"/>
    <property type="match status" value="1"/>
</dbReference>
<dbReference type="SUPFAM" id="SSF53448">
    <property type="entry name" value="Nucleotide-diphospho-sugar transferases"/>
    <property type="match status" value="1"/>
</dbReference>
<feature type="transmembrane region" description="Helical" evidence="1">
    <location>
        <begin position="282"/>
        <end position="301"/>
    </location>
</feature>
<feature type="transmembrane region" description="Helical" evidence="1">
    <location>
        <begin position="258"/>
        <end position="276"/>
    </location>
</feature>
<dbReference type="InterPro" id="IPR050834">
    <property type="entry name" value="Glycosyltransf_2"/>
</dbReference>